<evidence type="ECO:0000313" key="1">
    <source>
        <dbReference type="EMBL" id="MET3601967.1"/>
    </source>
</evidence>
<comment type="caution">
    <text evidence="1">The sequence shown here is derived from an EMBL/GenBank/DDBJ whole genome shotgun (WGS) entry which is preliminary data.</text>
</comment>
<proteinExistence type="predicted"/>
<gene>
    <name evidence="1" type="ORF">ABID12_003931</name>
</gene>
<dbReference type="InterPro" id="IPR007709">
    <property type="entry name" value="N-FG_amidohydro"/>
</dbReference>
<accession>A0ABV2IIB9</accession>
<keyword evidence="2" id="KW-1185">Reference proteome</keyword>
<evidence type="ECO:0000313" key="2">
    <source>
        <dbReference type="Proteomes" id="UP001549164"/>
    </source>
</evidence>
<sequence length="260" mass="28004">MLGKPGLLSARDGAPVIVERASGQSRIMLICEHAGRAIPERLGDMGLAADLLESHIAWDPGALAVAKLLSAALDATLVHQRFSRLVYDCNRPPEAADAIPDVSEIYDVPANSGLGPVARAERAEALYLPFHERIDTLLDERALAGRKAIIVTIHSFTPVFKGKKRDVEIGILHDRDRRLADCMLERAGAAGGYDVRRNEPYAPVDGVTHTLRRHALQPGLLNVMIEIRNDLIADAAGQGAVAGFVAGLLSECLDSMREVA</sequence>
<dbReference type="SUPFAM" id="SSF53187">
    <property type="entry name" value="Zn-dependent exopeptidases"/>
    <property type="match status" value="1"/>
</dbReference>
<dbReference type="RefSeq" id="WP_354435738.1">
    <property type="nucleotide sequence ID" value="NZ_JBEPLY010000018.1"/>
</dbReference>
<reference evidence="1 2" key="1">
    <citation type="submission" date="2024-06" db="EMBL/GenBank/DDBJ databases">
        <title>Genomic Encyclopedia of Type Strains, Phase IV (KMG-IV): sequencing the most valuable type-strain genomes for metagenomic binning, comparative biology and taxonomic classification.</title>
        <authorList>
            <person name="Goeker M."/>
        </authorList>
    </citation>
    <scope>NUCLEOTIDE SEQUENCE [LARGE SCALE GENOMIC DNA]</scope>
    <source>
        <strain evidence="1 2">DSM 28102</strain>
    </source>
</reference>
<protein>
    <submittedName>
        <fullName evidence="1">N-formylglutamate amidohydrolase</fullName>
    </submittedName>
</protein>
<organism evidence="1 2">
    <name type="scientific">Martelella mangrovi</name>
    <dbReference type="NCBI Taxonomy" id="1397477"/>
    <lineage>
        <taxon>Bacteria</taxon>
        <taxon>Pseudomonadati</taxon>
        <taxon>Pseudomonadota</taxon>
        <taxon>Alphaproteobacteria</taxon>
        <taxon>Hyphomicrobiales</taxon>
        <taxon>Aurantimonadaceae</taxon>
        <taxon>Martelella</taxon>
    </lineage>
</organism>
<dbReference type="Proteomes" id="UP001549164">
    <property type="component" value="Unassembled WGS sequence"/>
</dbReference>
<dbReference type="PIRSF" id="PIRSF029730">
    <property type="entry name" value="UCP029730"/>
    <property type="match status" value="1"/>
</dbReference>
<name>A0ABV2IIB9_9HYPH</name>
<dbReference type="EMBL" id="JBEPLY010000018">
    <property type="protein sequence ID" value="MET3601967.1"/>
    <property type="molecule type" value="Genomic_DNA"/>
</dbReference>
<dbReference type="Gene3D" id="3.40.630.40">
    <property type="entry name" value="Zn-dependent exopeptidases"/>
    <property type="match status" value="1"/>
</dbReference>
<dbReference type="InterPro" id="IPR011227">
    <property type="entry name" value="UCP029730"/>
</dbReference>
<dbReference type="Pfam" id="PF05013">
    <property type="entry name" value="FGase"/>
    <property type="match status" value="1"/>
</dbReference>